<organism evidence="2 3">
    <name type="scientific">Metallosphaera yellowstonensis MK1</name>
    <dbReference type="NCBI Taxonomy" id="671065"/>
    <lineage>
        <taxon>Archaea</taxon>
        <taxon>Thermoproteota</taxon>
        <taxon>Thermoprotei</taxon>
        <taxon>Sulfolobales</taxon>
        <taxon>Sulfolobaceae</taxon>
        <taxon>Metallosphaera</taxon>
    </lineage>
</organism>
<dbReference type="Pfam" id="PF07746">
    <property type="entry name" value="LigA"/>
    <property type="match status" value="1"/>
</dbReference>
<keyword evidence="3" id="KW-1185">Reference proteome</keyword>
<dbReference type="Gene3D" id="1.10.700.10">
    <property type="entry name" value="Dioxygenase LigAB, LigA subunit"/>
    <property type="match status" value="1"/>
</dbReference>
<accession>H2C1X2</accession>
<dbReference type="AlphaFoldDB" id="H2C1X2"/>
<protein>
    <submittedName>
        <fullName evidence="2">Aromatic-ring-opening dioxygenase LigAB, LigA subunit</fullName>
    </submittedName>
</protein>
<dbReference type="OrthoDB" id="379873at2157"/>
<dbReference type="Proteomes" id="UP000003980">
    <property type="component" value="Unassembled WGS sequence"/>
</dbReference>
<dbReference type="HOGENOM" id="CLU_2366273_0_0_2"/>
<name>H2C1X2_9CREN</name>
<reference evidence="2 3" key="1">
    <citation type="submission" date="2012-01" db="EMBL/GenBank/DDBJ databases">
        <title>Improved High-Quality Draft sequence of Metallosphaera yellowstonensis MK1.</title>
        <authorList>
            <consortium name="US DOE Joint Genome Institute"/>
            <person name="Lucas S."/>
            <person name="Han J."/>
            <person name="Cheng J.-F."/>
            <person name="Goodwin L."/>
            <person name="Pitluck S."/>
            <person name="Peters L."/>
            <person name="Teshima H."/>
            <person name="Detter J.C."/>
            <person name="Han C."/>
            <person name="Tapia R."/>
            <person name="Land M."/>
            <person name="Hauser L."/>
            <person name="Kyrpides N."/>
            <person name="Kozubal M."/>
            <person name="Macur R.E."/>
            <person name="Jay Z."/>
            <person name="Inskeep W."/>
            <person name="Woyke T."/>
        </authorList>
    </citation>
    <scope>NUCLEOTIDE SEQUENCE [LARGE SCALE GENOMIC DNA]</scope>
    <source>
        <strain evidence="2 3">MK1</strain>
    </source>
</reference>
<evidence type="ECO:0000259" key="1">
    <source>
        <dbReference type="Pfam" id="PF07746"/>
    </source>
</evidence>
<dbReference type="InterPro" id="IPR011986">
    <property type="entry name" value="Xdiol_dOase_LigA"/>
</dbReference>
<dbReference type="EMBL" id="JH597761">
    <property type="protein sequence ID" value="EHP70243.1"/>
    <property type="molecule type" value="Genomic_DNA"/>
</dbReference>
<dbReference type="GO" id="GO:0051213">
    <property type="term" value="F:dioxygenase activity"/>
    <property type="evidence" value="ECO:0007669"/>
    <property type="project" value="UniProtKB-KW"/>
</dbReference>
<dbReference type="RefSeq" id="WP_009070804.1">
    <property type="nucleotide sequence ID" value="NZ_JH597761.1"/>
</dbReference>
<sequence length="95" mass="11328">MGRVYGFPNPDKYFIHKLIYDILSNNDLRNEFKKDPVSVMKKYGLGAKDMEVLLRGDMVEMYNYGIHPYAIHPYWRSILGNEDRPIDVQRIYREV</sequence>
<proteinExistence type="predicted"/>
<dbReference type="InterPro" id="IPR036622">
    <property type="entry name" value="LigA_sf"/>
</dbReference>
<keyword evidence="2" id="KW-0223">Dioxygenase</keyword>
<evidence type="ECO:0000313" key="3">
    <source>
        <dbReference type="Proteomes" id="UP000003980"/>
    </source>
</evidence>
<evidence type="ECO:0000313" key="2">
    <source>
        <dbReference type="EMBL" id="EHP70243.1"/>
    </source>
</evidence>
<dbReference type="STRING" id="671065.MetMK1DRAFT_00007450"/>
<dbReference type="SUPFAM" id="SSF48076">
    <property type="entry name" value="LigA subunit of an aromatic-ring-opening dioxygenase LigAB"/>
    <property type="match status" value="1"/>
</dbReference>
<feature type="domain" description="Extradiol ring-cleavage dioxygenase LigAB LigA subunit" evidence="1">
    <location>
        <begin position="23"/>
        <end position="71"/>
    </location>
</feature>
<gene>
    <name evidence="2" type="ORF">MetMK1DRAFT_00007450</name>
</gene>
<keyword evidence="2" id="KW-0560">Oxidoreductase</keyword>